<protein>
    <submittedName>
        <fullName evidence="1">Uncharacterized protein</fullName>
    </submittedName>
</protein>
<dbReference type="AlphaFoldDB" id="A0AB35HP72"/>
<accession>A0AB35HP72</accession>
<dbReference type="EMBL" id="JACACB010000014">
    <property type="protein sequence ID" value="MCO8298085.1"/>
    <property type="molecule type" value="Genomic_DNA"/>
</dbReference>
<evidence type="ECO:0000313" key="2">
    <source>
        <dbReference type="Proteomes" id="UP001057280"/>
    </source>
</evidence>
<organism evidence="1 2">
    <name type="scientific">Tetragenococcus halophilus</name>
    <name type="common">Pediococcus halophilus</name>
    <dbReference type="NCBI Taxonomy" id="51669"/>
    <lineage>
        <taxon>Bacteria</taxon>
        <taxon>Bacillati</taxon>
        <taxon>Bacillota</taxon>
        <taxon>Bacilli</taxon>
        <taxon>Lactobacillales</taxon>
        <taxon>Enterococcaceae</taxon>
        <taxon>Tetragenococcus</taxon>
    </lineage>
</organism>
<dbReference type="Proteomes" id="UP001057280">
    <property type="component" value="Unassembled WGS sequence"/>
</dbReference>
<evidence type="ECO:0000313" key="1">
    <source>
        <dbReference type="EMBL" id="MCO8298085.1"/>
    </source>
</evidence>
<sequence length="75" mass="8709">MNTIRNYLDSLFLNVPKTAETQKAKKDLLSTMEDHYYELIEEGKNENEAIGTVINEFGSIDELLAELELEKKRFL</sequence>
<proteinExistence type="predicted"/>
<gene>
    <name evidence="1" type="ORF">HXW75_06310</name>
</gene>
<name>A0AB35HP72_TETHA</name>
<dbReference type="InterPro" id="IPR047928">
    <property type="entry name" value="Perm_prefix_1"/>
</dbReference>
<dbReference type="NCBIfam" id="NF038403">
    <property type="entry name" value="perm_prefix_1"/>
    <property type="match status" value="1"/>
</dbReference>
<dbReference type="RefSeq" id="WP_253210118.1">
    <property type="nucleotide sequence ID" value="NZ_JACACB010000014.1"/>
</dbReference>
<reference evidence="1" key="2">
    <citation type="journal article" date="2021" name="BMC Microbiol.">
        <title>The diversity among the species Tetragenococcus halophilus including new isolates from a lupine seed fermentation.</title>
        <authorList>
            <person name="Link T."/>
            <person name="Vogel R.F."/>
            <person name="Ehrmann M.A."/>
        </authorList>
    </citation>
    <scope>NUCLEOTIDE SEQUENCE</scope>
    <source>
        <strain evidence="1">TMW 2.2257</strain>
    </source>
</reference>
<comment type="caution">
    <text evidence="1">The sequence shown here is derived from an EMBL/GenBank/DDBJ whole genome shotgun (WGS) entry which is preliminary data.</text>
</comment>
<reference evidence="1" key="1">
    <citation type="submission" date="2020-06" db="EMBL/GenBank/DDBJ databases">
        <authorList>
            <person name="Link T."/>
            <person name="Ehrmann M."/>
        </authorList>
    </citation>
    <scope>NUCLEOTIDE SEQUENCE</scope>
    <source>
        <strain evidence="1">TMW 2.2257</strain>
    </source>
</reference>